<dbReference type="GO" id="GO:0006950">
    <property type="term" value="P:response to stress"/>
    <property type="evidence" value="ECO:0007669"/>
    <property type="project" value="TreeGrafter"/>
</dbReference>
<evidence type="ECO:0000256" key="2">
    <source>
        <dbReference type="ARBA" id="ARBA00023125"/>
    </source>
</evidence>
<protein>
    <submittedName>
        <fullName evidence="5">MarR family transcriptional regulator</fullName>
    </submittedName>
</protein>
<dbReference type="Gene3D" id="1.10.10.10">
    <property type="entry name" value="Winged helix-like DNA-binding domain superfamily/Winged helix DNA-binding domain"/>
    <property type="match status" value="1"/>
</dbReference>
<accession>A0A2K4FAQ1</accession>
<proteinExistence type="predicted"/>
<organism evidence="5 6">
    <name type="scientific">Staphylococcus argensis</name>
    <dbReference type="NCBI Taxonomy" id="1607738"/>
    <lineage>
        <taxon>Bacteria</taxon>
        <taxon>Bacillati</taxon>
        <taxon>Bacillota</taxon>
        <taxon>Bacilli</taxon>
        <taxon>Bacillales</taxon>
        <taxon>Staphylococcaceae</taxon>
        <taxon>Staphylococcus</taxon>
    </lineage>
</organism>
<dbReference type="GO" id="GO:0003700">
    <property type="term" value="F:DNA-binding transcription factor activity"/>
    <property type="evidence" value="ECO:0007669"/>
    <property type="project" value="InterPro"/>
</dbReference>
<dbReference type="PANTHER" id="PTHR33164:SF43">
    <property type="entry name" value="HTH-TYPE TRANSCRIPTIONAL REPRESSOR YETL"/>
    <property type="match status" value="1"/>
</dbReference>
<dbReference type="PANTHER" id="PTHR33164">
    <property type="entry name" value="TRANSCRIPTIONAL REGULATOR, MARR FAMILY"/>
    <property type="match status" value="1"/>
</dbReference>
<evidence type="ECO:0000313" key="6">
    <source>
        <dbReference type="Proteomes" id="UP000242712"/>
    </source>
</evidence>
<keyword evidence="3" id="KW-0804">Transcription</keyword>
<keyword evidence="2" id="KW-0238">DNA-binding</keyword>
<comment type="caution">
    <text evidence="5">The sequence shown here is derived from an EMBL/GenBank/DDBJ whole genome shotgun (WGS) entry which is preliminary data.</text>
</comment>
<dbReference type="InterPro" id="IPR055166">
    <property type="entry name" value="Transc_reg_Sar_Rot_HTH"/>
</dbReference>
<keyword evidence="1" id="KW-0805">Transcription regulation</keyword>
<dbReference type="RefSeq" id="WP_103372210.1">
    <property type="nucleotide sequence ID" value="NZ_CBCRVO010000002.1"/>
</dbReference>
<dbReference type="EMBL" id="PPPX01000016">
    <property type="protein sequence ID" value="POA08424.1"/>
    <property type="molecule type" value="Genomic_DNA"/>
</dbReference>
<dbReference type="AlphaFoldDB" id="A0A2K4FAQ1"/>
<dbReference type="Proteomes" id="UP000242712">
    <property type="component" value="Unassembled WGS sequence"/>
</dbReference>
<evidence type="ECO:0000259" key="4">
    <source>
        <dbReference type="PROSITE" id="PS50995"/>
    </source>
</evidence>
<dbReference type="GO" id="GO:0003677">
    <property type="term" value="F:DNA binding"/>
    <property type="evidence" value="ECO:0007669"/>
    <property type="project" value="UniProtKB-KW"/>
</dbReference>
<gene>
    <name evidence="5" type="ORF">CD039_10100</name>
</gene>
<dbReference type="InterPro" id="IPR036390">
    <property type="entry name" value="WH_DNA-bd_sf"/>
</dbReference>
<sequence length="141" mass="16733">MERVSGIDEWMESTEYFHYIEQMIERNFKQQYGLSLREFCVLYNLYKQPEKRCKINDLIQSVRLSQSAMSRLVNRLERGETPYVCRNECAQDQRATIICLTDKGIEVAERMMQQYRKLLDKVDFNNIDMLLTATKASLGKE</sequence>
<keyword evidence="6" id="KW-1185">Reference proteome</keyword>
<evidence type="ECO:0000313" key="5">
    <source>
        <dbReference type="EMBL" id="POA08424.1"/>
    </source>
</evidence>
<evidence type="ECO:0000256" key="3">
    <source>
        <dbReference type="ARBA" id="ARBA00023163"/>
    </source>
</evidence>
<dbReference type="InterPro" id="IPR036388">
    <property type="entry name" value="WH-like_DNA-bd_sf"/>
</dbReference>
<dbReference type="PROSITE" id="PS50995">
    <property type="entry name" value="HTH_MARR_2"/>
    <property type="match status" value="1"/>
</dbReference>
<dbReference type="Pfam" id="PF22381">
    <property type="entry name" value="Staph_reg_Sar_Rot"/>
    <property type="match status" value="1"/>
</dbReference>
<dbReference type="SMART" id="SM00347">
    <property type="entry name" value="HTH_MARR"/>
    <property type="match status" value="1"/>
</dbReference>
<reference evidence="5 6" key="1">
    <citation type="submission" date="2017-08" db="EMBL/GenBank/DDBJ databases">
        <title>Draft genome sequences of 64 type strains of genus Staph aureus.</title>
        <authorList>
            <person name="Cole K."/>
            <person name="Golubchik T."/>
            <person name="Russell J."/>
            <person name="Foster D."/>
            <person name="Llewelyn M."/>
            <person name="Wilson D."/>
            <person name="Crook D."/>
            <person name="Paul J."/>
        </authorList>
    </citation>
    <scope>NUCLEOTIDE SEQUENCE [LARGE SCALE GENOMIC DNA]</scope>
    <source>
        <strain evidence="5 6">DSM 29875</strain>
    </source>
</reference>
<name>A0A2K4FAQ1_9STAP</name>
<dbReference type="InterPro" id="IPR039422">
    <property type="entry name" value="MarR/SlyA-like"/>
</dbReference>
<dbReference type="InterPro" id="IPR000835">
    <property type="entry name" value="HTH_MarR-typ"/>
</dbReference>
<dbReference type="OrthoDB" id="5195026at2"/>
<dbReference type="SUPFAM" id="SSF46785">
    <property type="entry name" value="Winged helix' DNA-binding domain"/>
    <property type="match status" value="1"/>
</dbReference>
<evidence type="ECO:0000256" key="1">
    <source>
        <dbReference type="ARBA" id="ARBA00023015"/>
    </source>
</evidence>
<feature type="domain" description="HTH marR-type" evidence="4">
    <location>
        <begin position="13"/>
        <end position="141"/>
    </location>
</feature>